<accession>A0A2N9JC80</accession>
<keyword evidence="3" id="KW-1185">Reference proteome</keyword>
<dbReference type="GO" id="GO:0005524">
    <property type="term" value="F:ATP binding"/>
    <property type="evidence" value="ECO:0007669"/>
    <property type="project" value="InterPro"/>
</dbReference>
<reference evidence="2 3" key="1">
    <citation type="submission" date="2018-02" db="EMBL/GenBank/DDBJ databases">
        <authorList>
            <person name="Cohen D.B."/>
            <person name="Kent A.D."/>
        </authorList>
    </citation>
    <scope>NUCLEOTIDE SEQUENCE [LARGE SCALE GENOMIC DNA]</scope>
    <source>
        <strain evidence="2">1</strain>
    </source>
</reference>
<dbReference type="Proteomes" id="UP000238164">
    <property type="component" value="Chromosome 1"/>
</dbReference>
<gene>
    <name evidence="2" type="ORF">MPLG2_0685</name>
</gene>
<dbReference type="RefSeq" id="WP_105184890.1">
    <property type="nucleotide sequence ID" value="NZ_BAAAGO010000028.1"/>
</dbReference>
<dbReference type="InterPro" id="IPR013815">
    <property type="entry name" value="ATP_grasp_subdomain_1"/>
</dbReference>
<feature type="domain" description="Pyruvate phosphate dikinase AMP/ATP-binding" evidence="1">
    <location>
        <begin position="284"/>
        <end position="653"/>
    </location>
</feature>
<dbReference type="EMBL" id="LT985188">
    <property type="protein sequence ID" value="SPD85721.1"/>
    <property type="molecule type" value="Genomic_DNA"/>
</dbReference>
<evidence type="ECO:0000313" key="3">
    <source>
        <dbReference type="Proteomes" id="UP000238164"/>
    </source>
</evidence>
<dbReference type="AlphaFoldDB" id="A0A2N9JC80"/>
<dbReference type="Gene3D" id="3.30.1490.20">
    <property type="entry name" value="ATP-grasp fold, A domain"/>
    <property type="match status" value="1"/>
</dbReference>
<evidence type="ECO:0000259" key="1">
    <source>
        <dbReference type="Pfam" id="PF01326"/>
    </source>
</evidence>
<organism evidence="2 3">
    <name type="scientific">Micropruina glycogenica</name>
    <dbReference type="NCBI Taxonomy" id="75385"/>
    <lineage>
        <taxon>Bacteria</taxon>
        <taxon>Bacillati</taxon>
        <taxon>Actinomycetota</taxon>
        <taxon>Actinomycetes</taxon>
        <taxon>Propionibacteriales</taxon>
        <taxon>Nocardioidaceae</taxon>
        <taxon>Micropruina</taxon>
    </lineage>
</organism>
<dbReference type="KEGG" id="mgg:MPLG2_0685"/>
<dbReference type="SUPFAM" id="SSF56059">
    <property type="entry name" value="Glutathione synthetase ATP-binding domain-like"/>
    <property type="match status" value="1"/>
</dbReference>
<dbReference type="Pfam" id="PF01326">
    <property type="entry name" value="PPDK_N"/>
    <property type="match status" value="1"/>
</dbReference>
<dbReference type="GO" id="GO:0016301">
    <property type="term" value="F:kinase activity"/>
    <property type="evidence" value="ECO:0007669"/>
    <property type="project" value="InterPro"/>
</dbReference>
<evidence type="ECO:0000313" key="2">
    <source>
        <dbReference type="EMBL" id="SPD85721.1"/>
    </source>
</evidence>
<name>A0A2N9JC80_9ACTN</name>
<proteinExistence type="predicted"/>
<protein>
    <recommendedName>
        <fullName evidence="1">Pyruvate phosphate dikinase AMP/ATP-binding domain-containing protein</fullName>
    </recommendedName>
</protein>
<dbReference type="InterPro" id="IPR002192">
    <property type="entry name" value="PPDK_AMP/ATP-bd"/>
</dbReference>
<dbReference type="OrthoDB" id="9812167at2"/>
<sequence length="844" mass="92222">MTRASTGVPGLDAIIDDLRVGDNVVWQVDSEADFAAVAEPFVGRALAEGRRVLYLSFGQRPPLLDDLAGVEVHTLDPFAGFEPFAIAVHDLLAEVGRLGFYVIDPLSDLHRAWRSDLMVANFFRATCPFLFELDTIAYFPLLRNRHSYATVAAIRETTQVLLDLHRIDDALYVQPLKVWQRHSPTMFFPHLLSGGRAMSITSSAATTQLFASLARRIDQPEVWQSVVDEAWAALDGSASEQEAARETLMEVLVGARGRMAELCRANLRLVDLLAVASRLIGTGRIGGKSLGMLVARAILEQDGAESFAGRLEPHDSFFIGSDVFVTFLVSNGWWSHWTAHKQGGDSVRGEPGAAELLHRLLPGGEFPRTLREDFLQLLEHFGQAPIIVRSSSLLEDDFGNAFAGKYASVFCANQGTPAQRLAAFEDAVRIVYASAVGPEALQYRADRGLLDLDEQMAILVQRVSGDLHGGLFFPLAAGVANSSSLYVWDPSLPDAGMARLVTGLGTRAVDRTGRDNARIVSLADPSSSPGGDQGRWTQRRVDVLDLPSDVARTVPIAEARAVVPRADWALVARPDAAAARRLRELGRPGREVPEVIDFAGLLDGAGVARLLREVLASLAAAYQHPVDIEFTVNRDPDGVAVLNLVQCRPLQTRGVGGSIGVPERAPERCVLASRGNFMGGNVRLPIDQVVWVRPDAYLALGEPDRYAVARRIGEINRSLEGSAILIGPGRWGTSMPSLGVPTHFTELNGFVGLFETTYSEGDFRPELSYGSHFFQELVESGIFYAAVFDDRSEVQFRPELILDLPNQRQRRDPDDALAAVIHVANTPELMLHADVAEQRVVLQW</sequence>